<dbReference type="RefSeq" id="WP_379271948.1">
    <property type="nucleotide sequence ID" value="NZ_JBHUGT010000033.1"/>
</dbReference>
<name>A0ABW5QVW2_9BACL</name>
<evidence type="ECO:0000313" key="2">
    <source>
        <dbReference type="Proteomes" id="UP001597493"/>
    </source>
</evidence>
<reference evidence="2" key="1">
    <citation type="journal article" date="2019" name="Int. J. Syst. Evol. Microbiol.">
        <title>The Global Catalogue of Microorganisms (GCM) 10K type strain sequencing project: providing services to taxonomists for standard genome sequencing and annotation.</title>
        <authorList>
            <consortium name="The Broad Institute Genomics Platform"/>
            <consortium name="The Broad Institute Genome Sequencing Center for Infectious Disease"/>
            <person name="Wu L."/>
            <person name="Ma J."/>
        </authorList>
    </citation>
    <scope>NUCLEOTIDE SEQUENCE [LARGE SCALE GENOMIC DNA]</scope>
    <source>
        <strain evidence="2">TISTR 1827</strain>
    </source>
</reference>
<dbReference type="InterPro" id="IPR008183">
    <property type="entry name" value="Aldose_1/G6P_1-epimerase"/>
</dbReference>
<dbReference type="InterPro" id="IPR014718">
    <property type="entry name" value="GH-type_carb-bd"/>
</dbReference>
<dbReference type="InterPro" id="IPR011013">
    <property type="entry name" value="Gal_mutarotase_sf_dom"/>
</dbReference>
<dbReference type="EMBL" id="JBHUMY010000008">
    <property type="protein sequence ID" value="MFD2660502.1"/>
    <property type="molecule type" value="Genomic_DNA"/>
</dbReference>
<evidence type="ECO:0000313" key="1">
    <source>
        <dbReference type="EMBL" id="MFD2660502.1"/>
    </source>
</evidence>
<dbReference type="Pfam" id="PF01263">
    <property type="entry name" value="Aldose_epim"/>
    <property type="match status" value="1"/>
</dbReference>
<accession>A0ABW5QVW2</accession>
<dbReference type="CDD" id="cd01081">
    <property type="entry name" value="Aldose_epim"/>
    <property type="match status" value="1"/>
</dbReference>
<proteinExistence type="predicted"/>
<dbReference type="SUPFAM" id="SSF74650">
    <property type="entry name" value="Galactose mutarotase-like"/>
    <property type="match status" value="1"/>
</dbReference>
<comment type="caution">
    <text evidence="1">The sequence shown here is derived from an EMBL/GenBank/DDBJ whole genome shotgun (WGS) entry which is preliminary data.</text>
</comment>
<dbReference type="Proteomes" id="UP001597493">
    <property type="component" value="Unassembled WGS sequence"/>
</dbReference>
<gene>
    <name evidence="1" type="ORF">ACFSW5_09535</name>
</gene>
<keyword evidence="2" id="KW-1185">Reference proteome</keyword>
<dbReference type="Gene3D" id="2.70.98.10">
    <property type="match status" value="1"/>
</dbReference>
<organism evidence="1 2">
    <name type="scientific">Paenibacillus thailandensis</name>
    <dbReference type="NCBI Taxonomy" id="393250"/>
    <lineage>
        <taxon>Bacteria</taxon>
        <taxon>Bacillati</taxon>
        <taxon>Bacillota</taxon>
        <taxon>Bacilli</taxon>
        <taxon>Bacillales</taxon>
        <taxon>Paenibacillaceae</taxon>
        <taxon>Paenibacillus</taxon>
    </lineage>
</organism>
<sequence length="334" mass="37617">MSTIGQAFEQQFHGEPAVWLKWGRYEAAVVPAVGANLIAFRDTESGFRFLREPEADEMEAFKANPGVYGIPVLFPPNRYDNGQFTFQGRAYSFPVNEPATGNHLHGFFHTAAWTVEDYGTTQTESYVSLAISVTEDHPIYQYLPHRFTLKLRYALSEAGLLQHVSVHNEGTDTLPCMLAFHTAINAPFDPASTADDYTFKLTIGERWELSDRMLPTGRKQTLTAEEEQMKTGGLSPYWSSMDNHYTALPQNGRNVMELTDNRTGTTLVYDVSSAFKQWMIWNNNASRKFFCPEPQLNLVNAPNVELPADEIGLVALEPGGIWETSSRLYVKQAR</sequence>
<protein>
    <submittedName>
        <fullName evidence="1">Aldose 1-epimerase</fullName>
    </submittedName>
</protein>